<evidence type="ECO:0000256" key="14">
    <source>
        <dbReference type="ARBA" id="ARBA00023175"/>
    </source>
</evidence>
<keyword evidence="13" id="KW-0969">Cilium</keyword>
<dbReference type="Pfam" id="PF08393">
    <property type="entry name" value="DHC_N2"/>
    <property type="match status" value="1"/>
</dbReference>
<dbReference type="Gene3D" id="1.20.920.30">
    <property type="match status" value="1"/>
</dbReference>
<dbReference type="GO" id="GO:0060271">
    <property type="term" value="P:cilium assembly"/>
    <property type="evidence" value="ECO:0007669"/>
    <property type="project" value="UniProtKB-ARBA"/>
</dbReference>
<organism evidence="32 33">
    <name type="scientific">Adiantum capillus-veneris</name>
    <name type="common">Maidenhair fern</name>
    <dbReference type="NCBI Taxonomy" id="13818"/>
    <lineage>
        <taxon>Eukaryota</taxon>
        <taxon>Viridiplantae</taxon>
        <taxon>Streptophyta</taxon>
        <taxon>Embryophyta</taxon>
        <taxon>Tracheophyta</taxon>
        <taxon>Polypodiopsida</taxon>
        <taxon>Polypodiidae</taxon>
        <taxon>Polypodiales</taxon>
        <taxon>Pteridineae</taxon>
        <taxon>Pteridaceae</taxon>
        <taxon>Vittarioideae</taxon>
        <taxon>Adiantum</taxon>
    </lineage>
</organism>
<keyword evidence="8" id="KW-0970">Cilium biogenesis/degradation</keyword>
<evidence type="ECO:0000259" key="29">
    <source>
        <dbReference type="Pfam" id="PF17857"/>
    </source>
</evidence>
<keyword evidence="33" id="KW-1185">Reference proteome</keyword>
<dbReference type="FunFam" id="1.10.287.2620:FF:000002">
    <property type="entry name" value="Dynein heavy chain 2, axonemal"/>
    <property type="match status" value="1"/>
</dbReference>
<feature type="domain" description="Dynein heavy chain region D6 P-loop" evidence="22">
    <location>
        <begin position="3211"/>
        <end position="3322"/>
    </location>
</feature>
<dbReference type="GO" id="GO:0051959">
    <property type="term" value="F:dynein light intermediate chain binding"/>
    <property type="evidence" value="ECO:0007669"/>
    <property type="project" value="InterPro"/>
</dbReference>
<evidence type="ECO:0000313" key="32">
    <source>
        <dbReference type="EMBL" id="KAI5062354.1"/>
    </source>
</evidence>
<dbReference type="FunFam" id="1.20.58.1120:FF:000005">
    <property type="entry name" value="Dynein, axonemal, heavy chain 12"/>
    <property type="match status" value="1"/>
</dbReference>
<dbReference type="FunFam" id="1.20.920.20:FF:000006">
    <property type="entry name" value="Dynein, axonemal, heavy chain 6"/>
    <property type="match status" value="1"/>
</dbReference>
<dbReference type="Pfam" id="PF17857">
    <property type="entry name" value="AAA_lid_1"/>
    <property type="match status" value="1"/>
</dbReference>
<evidence type="ECO:0000256" key="4">
    <source>
        <dbReference type="ARBA" id="ARBA00022528"/>
    </source>
</evidence>
<keyword evidence="5" id="KW-0493">Microtubule</keyword>
<evidence type="ECO:0000259" key="23">
    <source>
        <dbReference type="Pfam" id="PF08393"/>
    </source>
</evidence>
<dbReference type="FunFam" id="3.40.50.300:FF:000223">
    <property type="entry name" value="Dynein heavy chain 3, axonemal"/>
    <property type="match status" value="1"/>
</dbReference>
<dbReference type="PANTHER" id="PTHR45703">
    <property type="entry name" value="DYNEIN HEAVY CHAIN"/>
    <property type="match status" value="1"/>
</dbReference>
<dbReference type="FunFam" id="1.10.8.710:FF:000004">
    <property type="entry name" value="Dynein axonemal heavy chain 6"/>
    <property type="match status" value="1"/>
</dbReference>
<dbReference type="FunFam" id="1.10.472.130:FF:000005">
    <property type="entry name" value="Dynein axonemal heavy chain 7"/>
    <property type="match status" value="1"/>
</dbReference>
<evidence type="ECO:0000259" key="31">
    <source>
        <dbReference type="Pfam" id="PF18199"/>
    </source>
</evidence>
<evidence type="ECO:0000259" key="27">
    <source>
        <dbReference type="Pfam" id="PF12781"/>
    </source>
</evidence>
<dbReference type="InterPro" id="IPR035706">
    <property type="entry name" value="AAA_9"/>
</dbReference>
<dbReference type="FunFam" id="3.40.50.300:FF:000044">
    <property type="entry name" value="Dynein heavy chain 5, axonemal"/>
    <property type="match status" value="1"/>
</dbReference>
<dbReference type="SUPFAM" id="SSF52540">
    <property type="entry name" value="P-loop containing nucleoside triphosphate hydrolases"/>
    <property type="match status" value="4"/>
</dbReference>
<reference evidence="32" key="1">
    <citation type="submission" date="2021-01" db="EMBL/GenBank/DDBJ databases">
        <title>Adiantum capillus-veneris genome.</title>
        <authorList>
            <person name="Fang Y."/>
            <person name="Liao Q."/>
        </authorList>
    </citation>
    <scope>NUCLEOTIDE SEQUENCE</scope>
    <source>
        <strain evidence="32">H3</strain>
        <tissue evidence="32">Leaf</tissue>
    </source>
</reference>
<dbReference type="Proteomes" id="UP000886520">
    <property type="component" value="Chromosome 22"/>
</dbReference>
<dbReference type="Pfam" id="PF12774">
    <property type="entry name" value="AAA_6"/>
    <property type="match status" value="1"/>
</dbReference>
<dbReference type="FunFam" id="3.40.50.300:FF:001328">
    <property type="entry name" value="Dynein heavy chain 6, axonemal"/>
    <property type="match status" value="1"/>
</dbReference>
<feature type="domain" description="Dynein heavy chain AAA module D4" evidence="26">
    <location>
        <begin position="2207"/>
        <end position="2357"/>
    </location>
</feature>
<dbReference type="Gene3D" id="1.10.8.720">
    <property type="entry name" value="Region D6 of dynein motor"/>
    <property type="match status" value="1"/>
</dbReference>
<feature type="domain" description="Dynein heavy chain AAA lid" evidence="30">
    <location>
        <begin position="3357"/>
        <end position="3497"/>
    </location>
</feature>
<evidence type="ECO:0000259" key="26">
    <source>
        <dbReference type="Pfam" id="PF12780"/>
    </source>
</evidence>
<dbReference type="InterPro" id="IPR041589">
    <property type="entry name" value="DNAH3_AAA_lid_1"/>
</dbReference>
<evidence type="ECO:0000313" key="33">
    <source>
        <dbReference type="Proteomes" id="UP000886520"/>
    </source>
</evidence>
<dbReference type="Pfam" id="PF03028">
    <property type="entry name" value="Dynein_heavy"/>
    <property type="match status" value="1"/>
</dbReference>
<feature type="domain" description="Dynein heavy chain hydrolytic ATP-binding dynein motor region" evidence="24">
    <location>
        <begin position="1136"/>
        <end position="1462"/>
    </location>
</feature>
<comment type="caution">
    <text evidence="32">The sequence shown here is derived from an EMBL/GenBank/DDBJ whole genome shotgun (WGS) entry which is preliminary data.</text>
</comment>
<name>A0A9D4U878_ADICA</name>
<feature type="domain" description="Dynein heavy chain linker" evidence="23">
    <location>
        <begin position="608"/>
        <end position="1007"/>
    </location>
</feature>
<dbReference type="InterPro" id="IPR024317">
    <property type="entry name" value="Dynein_heavy_chain_D4_dom"/>
</dbReference>
<dbReference type="Pfam" id="PF12781">
    <property type="entry name" value="AAA_9"/>
    <property type="match status" value="1"/>
</dbReference>
<evidence type="ECO:0000256" key="19">
    <source>
        <dbReference type="ARBA" id="ARBA00078543"/>
    </source>
</evidence>
<dbReference type="FunFam" id="1.20.140.100:FF:000004">
    <property type="entry name" value="Dynein axonemal heavy chain 6"/>
    <property type="match status" value="1"/>
</dbReference>
<keyword evidence="3" id="KW-0963">Cytoplasm</keyword>
<dbReference type="Gene3D" id="3.20.180.20">
    <property type="entry name" value="Dynein heavy chain, N-terminal domain 2"/>
    <property type="match status" value="1"/>
</dbReference>
<keyword evidence="7" id="KW-0547">Nucleotide-binding</keyword>
<evidence type="ECO:0000256" key="18">
    <source>
        <dbReference type="ARBA" id="ARBA00071816"/>
    </source>
</evidence>
<dbReference type="FunFam" id="3.40.50.300:FF:000362">
    <property type="entry name" value="Dynein, axonemal, heavy chain 6"/>
    <property type="match status" value="1"/>
</dbReference>
<dbReference type="OrthoDB" id="5593012at2759"/>
<dbReference type="FunFam" id="3.20.180.20:FF:000003">
    <property type="entry name" value="Dynein heavy chain 12, axonemal"/>
    <property type="match status" value="1"/>
</dbReference>
<accession>A0A9D4U878</accession>
<dbReference type="InterPro" id="IPR043157">
    <property type="entry name" value="Dynein_AAA1S"/>
</dbReference>
<comment type="subunit">
    <text evidence="17">The dynein complex consists of at least two heavy chains and a number of intermediate and light chains.</text>
</comment>
<dbReference type="InterPro" id="IPR004273">
    <property type="entry name" value="Dynein_heavy_D6_P-loop"/>
</dbReference>
<dbReference type="Pfam" id="PF18198">
    <property type="entry name" value="AAA_lid_11"/>
    <property type="match status" value="1"/>
</dbReference>
<dbReference type="GO" id="GO:0005524">
    <property type="term" value="F:ATP binding"/>
    <property type="evidence" value="ECO:0007669"/>
    <property type="project" value="UniProtKB-KW"/>
</dbReference>
<dbReference type="FunFam" id="1.10.8.720:FF:000001">
    <property type="entry name" value="dynein heavy chain 7, axonemal"/>
    <property type="match status" value="1"/>
</dbReference>
<dbReference type="InterPro" id="IPR042219">
    <property type="entry name" value="AAA_lid_11_sf"/>
</dbReference>
<dbReference type="Pfam" id="PF18199">
    <property type="entry name" value="Dynein_C"/>
    <property type="match status" value="1"/>
</dbReference>
<evidence type="ECO:0000256" key="1">
    <source>
        <dbReference type="ARBA" id="ARBA00004611"/>
    </source>
</evidence>
<evidence type="ECO:0000256" key="15">
    <source>
        <dbReference type="ARBA" id="ARBA00023212"/>
    </source>
</evidence>
<feature type="domain" description="Dynein heavy chain ATP-binding dynein motor region" evidence="27">
    <location>
        <begin position="2744"/>
        <end position="2966"/>
    </location>
</feature>
<dbReference type="InterPro" id="IPR027417">
    <property type="entry name" value="P-loop_NTPase"/>
</dbReference>
<dbReference type="GO" id="GO:0030286">
    <property type="term" value="C:dynein complex"/>
    <property type="evidence" value="ECO:0007669"/>
    <property type="project" value="UniProtKB-KW"/>
</dbReference>
<dbReference type="Gene3D" id="1.10.472.130">
    <property type="match status" value="1"/>
</dbReference>
<evidence type="ECO:0000256" key="20">
    <source>
        <dbReference type="ARBA" id="ARBA00082102"/>
    </source>
</evidence>
<evidence type="ECO:0000259" key="30">
    <source>
        <dbReference type="Pfam" id="PF18198"/>
    </source>
</evidence>
<feature type="domain" description="Dynein heavy chain coiled coil stalk" evidence="25">
    <location>
        <begin position="2373"/>
        <end position="2715"/>
    </location>
</feature>
<dbReference type="Gene3D" id="1.20.920.20">
    <property type="match status" value="1"/>
</dbReference>
<dbReference type="InterPro" id="IPR042228">
    <property type="entry name" value="Dynein_linker_3"/>
</dbReference>
<keyword evidence="11" id="KW-0243">Dynein</keyword>
<keyword evidence="10" id="KW-0282">Flagellum</keyword>
<keyword evidence="16" id="KW-0966">Cell projection</keyword>
<evidence type="ECO:0000256" key="21">
    <source>
        <dbReference type="SAM" id="Coils"/>
    </source>
</evidence>
<dbReference type="FunFam" id="1.10.8.1220:FF:000001">
    <property type="entry name" value="Dynein axonemal heavy chain 5"/>
    <property type="match status" value="1"/>
</dbReference>
<evidence type="ECO:0000256" key="17">
    <source>
        <dbReference type="ARBA" id="ARBA00062885"/>
    </source>
</evidence>
<dbReference type="InterPro" id="IPR041466">
    <property type="entry name" value="Dynein_AAA5_ext"/>
</dbReference>
<dbReference type="GO" id="GO:0045505">
    <property type="term" value="F:dynein intermediate chain binding"/>
    <property type="evidence" value="ECO:0007669"/>
    <property type="project" value="InterPro"/>
</dbReference>
<evidence type="ECO:0000259" key="22">
    <source>
        <dbReference type="Pfam" id="PF03028"/>
    </source>
</evidence>
<keyword evidence="15" id="KW-0206">Cytoskeleton</keyword>
<dbReference type="Gene3D" id="1.20.1270.280">
    <property type="match status" value="1"/>
</dbReference>
<evidence type="ECO:0000256" key="12">
    <source>
        <dbReference type="ARBA" id="ARBA00023054"/>
    </source>
</evidence>
<dbReference type="FunFam" id="1.20.920.30:FF:000002">
    <property type="entry name" value="Dynein axonemal heavy chain 3"/>
    <property type="match status" value="1"/>
</dbReference>
<feature type="domain" description="Dynein heavy chain 3 AAA+ lid" evidence="29">
    <location>
        <begin position="1992"/>
        <end position="2084"/>
    </location>
</feature>
<dbReference type="InterPro" id="IPR026983">
    <property type="entry name" value="DHC"/>
</dbReference>
<dbReference type="EMBL" id="JABFUD020000022">
    <property type="protein sequence ID" value="KAI5062354.1"/>
    <property type="molecule type" value="Genomic_DNA"/>
</dbReference>
<evidence type="ECO:0000256" key="10">
    <source>
        <dbReference type="ARBA" id="ARBA00022846"/>
    </source>
</evidence>
<dbReference type="Pfam" id="PF12775">
    <property type="entry name" value="AAA_7"/>
    <property type="match status" value="1"/>
</dbReference>
<dbReference type="GO" id="GO:0005874">
    <property type="term" value="C:microtubule"/>
    <property type="evidence" value="ECO:0007669"/>
    <property type="project" value="UniProtKB-KW"/>
</dbReference>
<feature type="domain" description="Dynein heavy chain AAA 5 extension" evidence="28">
    <location>
        <begin position="1628"/>
        <end position="1772"/>
    </location>
</feature>
<dbReference type="Gene3D" id="6.10.140.1060">
    <property type="match status" value="1"/>
</dbReference>
<evidence type="ECO:0000256" key="6">
    <source>
        <dbReference type="ARBA" id="ARBA00022737"/>
    </source>
</evidence>
<protein>
    <recommendedName>
        <fullName evidence="18">Dynein axonemal heavy chain 7</fullName>
    </recommendedName>
    <alternativeName>
        <fullName evidence="20">Axonemal beta dynein heavy chain 7</fullName>
    </alternativeName>
    <alternativeName>
        <fullName evidence="19">Ciliary dynein heavy chain 7</fullName>
    </alternativeName>
</protein>
<evidence type="ECO:0000256" key="8">
    <source>
        <dbReference type="ARBA" id="ARBA00022794"/>
    </source>
</evidence>
<sequence length="3773" mass="428811">MEETAQMSRDDIAGPGFPMDESVFDSDEGLKFSNLHTGDDAICYFTELESGGPVQIVYCNRVASGKEFTPYDLVVVPRSQLDLEHFVISATGIVHIEPGPGTITEGTAISLEEWVHEKNIFISLRRIKFFGKYLIQKAFAIWRKHVGRRNFKRVRETLLLKLFKGKPAFLNALLQIHGYIWDLMDLKMLLFASNRLYTMDEFLDAQCQQRHHVASPAVEACSEKVQQILGKICQDVKKQAQIFRESVRDEHELDDVIGVNLHQPRGSKVQGMALGTALEGISQILQTAPRLLYMRVYSSFFETKSFGLNPVNILKESKLFLNSRNNIENIIRAGFVEARKYSQMFQEYRPLYLFGKAWNYDTYIVEKRTVRHYREELARQREWRIDLEKMRIGCVIGVLHVDSKSLRNSLLPITTRTLDVIKGLLLAAAREETLLVLAKFQERIHALCARPVDLDGFVEFMKTYEVTMEKRKAVLAEASVVDEMYSLLSAYEVKIPTDDQIKLDDLHEAVQKYGDSIEAADFYIEEKKGSMKADLDRQVNTINEELINILGILHSGKYLMPESDPKEIVAELLLISDRISEIRARLETCRGYQKLFQMAIDDLSNLMMTEKEYNMRYGVWRALNDWIILTENWRTGHVRKLNGHEVISKTDEYAKEAYKMGKASKEDTVVFRLKDTIDDFKKVLPLIEELASEALKDRHWSQIFALLGKPFSVESEFSINDVLDLGIMPKIEEVRALTAVASKEYSFERTLDKMAAEWNGVLFVVLSYKDSGTFILGGIDDIQQILDDQLVKIQSMCASPFIKFFEERAGKWRRLMLNMQDLLDNWLDCQATWQYLGPIFGSKDIMRQMPEEGEKFSTVDQTWREVMKRTSSNPACLEAANDVDRLQKLKEANRLLEAINKGLASYLEVKRVAFPRFFFLSNDEMLEILSETKDPLRVQPHLKKCFEGINALRFEKNLDVTAMVSAEGEVVALTDKFNPKTAQGAVEKWLLQVEEGMLQSLQDQCAKSVVAYAEVARESWVLQWPGQIVLVVSAIYWTKMLTESILAGGNGLNDFEKKCTEQLGKIVSLVRGNLTKLNRATLSALVVMDVHARDVVAILAKEAVQNEYDFLWQSQLRMYWEKDTCFVRMMNCSREYGYEYLGNSSRLVITPLTDRCYRTLMGAIHLNLGGAPEGPAGTGKTETTKDLAKALARQCVVFNCSDSLDYLAMAKFFKGLAASGAWSCFDEFNRIDLEVLSVIAQQVLEIQLAIQNKLKTFVFEGTELILKPTCNVFITMNPGYAGRSELPDNLKALFRTVAMMVPDYAMISEIILYSSGYLQARDCARKIVATYQLCSEQLSSQDHYDYGMRAVMAVLRAASNLKQRYPDQDEYVLMLRSIIDVNLCKFLSQDVPLFNGIVSDLFPGVVLPEPDYTNLNKAIKDNCQELNLQATPYFMTKIVQLYEMIIVRHGLMLVGQPFSGKTSAIRILQRALSDLAEAGLNEERTVQVATVNPKSVTMGQLYGQADPMTQEWVDGVLAVRFREQASDPSNDRKWLVLDGPVDAIWIENMNTVLDDNKKLCLPNSEIIQMSSSMNMIFEVGDLAVASPATVSRCGMVYLEPHQLGWHPLMLSWLETLPTSIHGQTKSHLRGLFEWLVPPSLKFVRKNIKEVSQTADTNLVVGLMRLFYSLINEFKNDETAKTMGKEKRKIWIDSIFVFSLIWSIGCTGEDDGRKAFEAFFRKLATGHTPEGYEGYIMTTTETLLIELMPSDEGATIYDYVFDKGLSKWTLWTEMIIPLEIPESANFSEIIVPTKDTMRYMYLLNQCIEAAIPMLYVGSTGTGKTIYINQHLDQGLSKEVFMSVLVCFSARTSANMTQNQIDGQLDRRRRGVYGPPLGKRLIIFVDDLNMPQPEVYGAQPPIELLRQYMDHGGWYGRDNVFREIVDVQFVAAMGPPGGGRNFVTQRYLRHFNTITISPAGEDSLRLIFSTILRWHLSTRFDFPHDVTILVPRVIAATLDVYNEAKSHLLPTPSKSHYTFNLRDYAKVIQGMMLQQPSTVAQGSEGAKQFIRLWVHEVLRVFYDRLVDDEDRNWLLEYLKTLTKNHFHQEFEKLFSHLLADSSPTIGQIEMRRCFFGDYTNEDIESRTYDEILNVPSLISLMENYLRDYNGVSKRPMNLAIFLFAVEHVSRICRVLKQPGGHMLLVGVGGSGRQSLTRLAASVCAMQVFQVPNIFPGDEKATIQEAVREKAKKNEVELNTPLESWRYFVGQCKQNLHVIFCMSPVGQAFKDRIRQFPSLVNCCTIDWFQEWPEDALEAVAYKFLKEIPLEERIRMSIVRICKAFHERVHYYSHELKLKLGRYNYVTPTSYLELLSTFQALLVAKQEEKLKQKRGYEVGLDKLSSSAEQVAVMQHELTELKPKLIVTVEEVEKLMMKVEREKKEVVEPKKSIVQRDEAEASKQAAEAKLIRDECEAALASAMPVLEEALAALDTLSANDINYVKKLANPPAAVKLVMEAVCVVLDVKPAKQPDGKGGFLLDYWKPSVTLLNNRDFLLNLKDFDKDNIDPKIMTKIRQNYINNPDFTPERAANASAAAEGLCKWIIAMDKYDVVARFVVPKRQKLKAAEEKYQLVMEGLRAKQEELKIILEKLAKLEAELEAIMLKKENLQHDVKMCTIKLERAEQLIGGLGGERTRWIAAAKELGNQYGNLIGDVLIAAGIIAYLGAFPASYRQEIIEMWMAMCRSENLPRSPSFSLKAVLGNPVQIRDWIISGLPNDSFSTDNGIIVANSRRWPLLIDPQGQANKWIRNMERERNLQIIKLSGSGEYMRTLENAIQFGLPVLLENVGEELDPSLEPLLLRQVFKSGGMLCIRLGDATIEYNNDFRFYITTKLRNPHYLPETSVKVTLLNFMITKEGLSDQLLGVVVARERPDLEQQKNELVVQSAENKKRLKQLEDQILQVLSSSEGNILEDETAVKIISEAKTVGNDITVKQTLAEETEKNIDEARKAYAACGDSAAVLFFCISDLANIDPMYQYSLPWFSSLFVTSITSSEKSTDLKQRLAIIHKYFLLVLYKNICRSLFEKDKLLFSCLLTYRILEVEKKIALEEWMFFLTGGLGSSAIRPNPASEWLSDKSWGEITRLSKLSAFEHMDLHITTYPSEWKALYESLEPHKQRFPGRLSQLGSFQKLLILRCIRPDKVIPAIHEFVSEQLGPDFVQPPQFNLEACYRDSSVNCPLIFVLSAGSDPTTALLTFAAEKEMADKIAPVSLGQGQGPKATSLIMDAMATGSWVLLQNCHLAPSWMPELERICENVPAEVNPAFRLWMTSYPSPKFPITVLQNGVKMTNEPPKGLRANMRRSYGLDPMCNEDFFESCNQPAVFKSFLFGLCFFHAVVQERRNFGPLGWNIPYGFDDGDLRISVRQLHMFINESTPENLPLQALNYVTGECNYGGRVTDDKDRLLLGVILKRIYCKDMMEPGYNLSESGIYQTPPPGDLASYVSYIDEFPAVPMPEAFGLHANADVTKDLNETNLLLTSMLKAATGGGSSGPKASDSIADVVNNLIKMLPQNFDIEACEKKYPILYEESMHSVLSQEMARFNKLLDRMRTTLKTMEKAIRGVVVMSAEIEKAYHSVAVNQVPEIWKKLSYPSLKPLSSYFNDLLERIKMLQTWYENGSPSVHWISGFFFAQSFMTASLQNYARKHKLAIDTLTFDFHILDKEPRTSPDEAPIIWLKPSPIDKLQTFPHYNCPVYRTAERRGVLATTGHSTNFLMKIRLPSKESPSHWTLRGVAMICSLSE</sequence>
<feature type="domain" description="Dynein heavy chain C-terminal" evidence="31">
    <location>
        <begin position="3504"/>
        <end position="3697"/>
    </location>
</feature>
<evidence type="ECO:0000256" key="13">
    <source>
        <dbReference type="ARBA" id="ARBA00023069"/>
    </source>
</evidence>
<evidence type="ECO:0000256" key="7">
    <source>
        <dbReference type="ARBA" id="ARBA00022741"/>
    </source>
</evidence>
<evidence type="ECO:0000256" key="11">
    <source>
        <dbReference type="ARBA" id="ARBA00023017"/>
    </source>
</evidence>
<dbReference type="InterPro" id="IPR041658">
    <property type="entry name" value="AAA_lid_11"/>
</dbReference>
<gene>
    <name evidence="32" type="ORF">GOP47_0022893</name>
</gene>
<keyword evidence="4" id="KW-0934">Plastid</keyword>
<dbReference type="InterPro" id="IPR013602">
    <property type="entry name" value="Dynein_heavy_linker"/>
</dbReference>
<keyword evidence="9" id="KW-0067">ATP-binding</keyword>
<dbReference type="InterPro" id="IPR035699">
    <property type="entry name" value="AAA_6"/>
</dbReference>
<dbReference type="GO" id="GO:0003341">
    <property type="term" value="P:cilium movement"/>
    <property type="evidence" value="ECO:0007669"/>
    <property type="project" value="UniProtKB-ARBA"/>
</dbReference>
<evidence type="ECO:0000256" key="5">
    <source>
        <dbReference type="ARBA" id="ARBA00022701"/>
    </source>
</evidence>
<dbReference type="Gene3D" id="3.10.490.20">
    <property type="match status" value="1"/>
</dbReference>
<dbReference type="Pfam" id="PF12777">
    <property type="entry name" value="MT"/>
    <property type="match status" value="1"/>
</dbReference>
<evidence type="ECO:0000256" key="9">
    <source>
        <dbReference type="ARBA" id="ARBA00022840"/>
    </source>
</evidence>
<evidence type="ECO:0000256" key="16">
    <source>
        <dbReference type="ARBA" id="ARBA00023273"/>
    </source>
</evidence>
<dbReference type="Gene3D" id="1.20.58.1120">
    <property type="match status" value="1"/>
</dbReference>
<dbReference type="InterPro" id="IPR041228">
    <property type="entry name" value="Dynein_C"/>
</dbReference>
<dbReference type="PANTHER" id="PTHR45703:SF35">
    <property type="entry name" value="DYNEIN HEAVY CHAIN"/>
    <property type="match status" value="1"/>
</dbReference>
<dbReference type="Gene3D" id="1.20.140.100">
    <property type="entry name" value="Dynein heavy chain, N-terminal domain 2"/>
    <property type="match status" value="1"/>
</dbReference>
<dbReference type="GO" id="GO:0008569">
    <property type="term" value="F:minus-end-directed microtubule motor activity"/>
    <property type="evidence" value="ECO:0007669"/>
    <property type="project" value="InterPro"/>
</dbReference>
<keyword evidence="14" id="KW-0505">Motor protein</keyword>
<keyword evidence="6" id="KW-0677">Repeat</keyword>
<evidence type="ECO:0000259" key="24">
    <source>
        <dbReference type="Pfam" id="PF12774"/>
    </source>
</evidence>
<dbReference type="Pfam" id="PF12780">
    <property type="entry name" value="AAA_8"/>
    <property type="match status" value="1"/>
</dbReference>
<dbReference type="Gene3D" id="1.10.287.2620">
    <property type="match status" value="1"/>
</dbReference>
<evidence type="ECO:0000256" key="2">
    <source>
        <dbReference type="ARBA" id="ARBA00008887"/>
    </source>
</evidence>
<feature type="coiled-coil region" evidence="21">
    <location>
        <begin position="2600"/>
        <end position="2662"/>
    </location>
</feature>
<comment type="subcellular location">
    <subcellularLocation>
        <location evidence="1">Cytoplasm</location>
        <location evidence="1">Cytoskeleton</location>
        <location evidence="1">Flagellum axoneme</location>
    </subcellularLocation>
</comment>
<dbReference type="Gene3D" id="1.10.8.1220">
    <property type="match status" value="1"/>
</dbReference>
<comment type="similarity">
    <text evidence="2">Belongs to the dynein heavy chain family.</text>
</comment>
<dbReference type="InterPro" id="IPR024743">
    <property type="entry name" value="Dynein_HC_stalk"/>
</dbReference>
<dbReference type="InterPro" id="IPR042222">
    <property type="entry name" value="Dynein_2_N"/>
</dbReference>
<evidence type="ECO:0000256" key="3">
    <source>
        <dbReference type="ARBA" id="ARBA00022490"/>
    </source>
</evidence>
<dbReference type="InterPro" id="IPR043160">
    <property type="entry name" value="Dynein_C_barrel"/>
</dbReference>
<dbReference type="Gene3D" id="1.10.8.710">
    <property type="match status" value="1"/>
</dbReference>
<evidence type="ECO:0000259" key="28">
    <source>
        <dbReference type="Pfam" id="PF17852"/>
    </source>
</evidence>
<dbReference type="Pfam" id="PF17852">
    <property type="entry name" value="Dynein_AAA_lid"/>
    <property type="match status" value="1"/>
</dbReference>
<evidence type="ECO:0000259" key="25">
    <source>
        <dbReference type="Pfam" id="PF12777"/>
    </source>
</evidence>
<dbReference type="Gene3D" id="3.40.50.300">
    <property type="entry name" value="P-loop containing nucleotide triphosphate hydrolases"/>
    <property type="match status" value="7"/>
</dbReference>
<keyword evidence="12 21" id="KW-0175">Coiled coil</keyword>
<keyword evidence="4" id="KW-0150">Chloroplast</keyword>
<dbReference type="FunFam" id="1.20.1270.280:FF:000001">
    <property type="entry name" value="dynein heavy chain 7, axonemal"/>
    <property type="match status" value="1"/>
</dbReference>
<proteinExistence type="inferred from homology"/>